<comment type="caution">
    <text evidence="1">The sequence shown here is derived from an EMBL/GenBank/DDBJ whole genome shotgun (WGS) entry which is preliminary data.</text>
</comment>
<gene>
    <name evidence="1" type="ORF">L2E82_27985</name>
</gene>
<reference evidence="1 2" key="2">
    <citation type="journal article" date="2022" name="Mol. Ecol. Resour.">
        <title>The genomes of chicory, endive, great burdock and yacon provide insights into Asteraceae paleo-polyploidization history and plant inulin production.</title>
        <authorList>
            <person name="Fan W."/>
            <person name="Wang S."/>
            <person name="Wang H."/>
            <person name="Wang A."/>
            <person name="Jiang F."/>
            <person name="Liu H."/>
            <person name="Zhao H."/>
            <person name="Xu D."/>
            <person name="Zhang Y."/>
        </authorList>
    </citation>
    <scope>NUCLEOTIDE SEQUENCE [LARGE SCALE GENOMIC DNA]</scope>
    <source>
        <strain evidence="2">cv. Punajuju</strain>
        <tissue evidence="1">Leaves</tissue>
    </source>
</reference>
<organism evidence="1 2">
    <name type="scientific">Cichorium intybus</name>
    <name type="common">Chicory</name>
    <dbReference type="NCBI Taxonomy" id="13427"/>
    <lineage>
        <taxon>Eukaryota</taxon>
        <taxon>Viridiplantae</taxon>
        <taxon>Streptophyta</taxon>
        <taxon>Embryophyta</taxon>
        <taxon>Tracheophyta</taxon>
        <taxon>Spermatophyta</taxon>
        <taxon>Magnoliopsida</taxon>
        <taxon>eudicotyledons</taxon>
        <taxon>Gunneridae</taxon>
        <taxon>Pentapetalae</taxon>
        <taxon>asterids</taxon>
        <taxon>campanulids</taxon>
        <taxon>Asterales</taxon>
        <taxon>Asteraceae</taxon>
        <taxon>Cichorioideae</taxon>
        <taxon>Cichorieae</taxon>
        <taxon>Cichoriinae</taxon>
        <taxon>Cichorium</taxon>
    </lineage>
</organism>
<keyword evidence="2" id="KW-1185">Reference proteome</keyword>
<dbReference type="Proteomes" id="UP001055811">
    <property type="component" value="Linkage Group LG05"/>
</dbReference>
<protein>
    <submittedName>
        <fullName evidence="1">Uncharacterized protein</fullName>
    </submittedName>
</protein>
<evidence type="ECO:0000313" key="2">
    <source>
        <dbReference type="Proteomes" id="UP001055811"/>
    </source>
</evidence>
<dbReference type="EMBL" id="CM042013">
    <property type="protein sequence ID" value="KAI3737967.1"/>
    <property type="molecule type" value="Genomic_DNA"/>
</dbReference>
<evidence type="ECO:0000313" key="1">
    <source>
        <dbReference type="EMBL" id="KAI3737967.1"/>
    </source>
</evidence>
<name>A0ACB9CV60_CICIN</name>
<accession>A0ACB9CV60</accession>
<reference evidence="2" key="1">
    <citation type="journal article" date="2022" name="Mol. Ecol. Resour.">
        <title>The genomes of chicory, endive, great burdock and yacon provide insights into Asteraceae palaeo-polyploidization history and plant inulin production.</title>
        <authorList>
            <person name="Fan W."/>
            <person name="Wang S."/>
            <person name="Wang H."/>
            <person name="Wang A."/>
            <person name="Jiang F."/>
            <person name="Liu H."/>
            <person name="Zhao H."/>
            <person name="Xu D."/>
            <person name="Zhang Y."/>
        </authorList>
    </citation>
    <scope>NUCLEOTIDE SEQUENCE [LARGE SCALE GENOMIC DNA]</scope>
    <source>
        <strain evidence="2">cv. Punajuju</strain>
    </source>
</reference>
<proteinExistence type="predicted"/>
<sequence>MVSYGFYLMKRTGLLYLEGNAEWKIPLSKFGGAAQSLGAGAILVHIAQRGVVGPLIMMLRCPEAQPKEMSAFALGRPFLSHLPAQDTGGIVPLLKLLDSKNGTLQHNAAFALYGPADYEVTSNLLKVRAI</sequence>